<proteinExistence type="predicted"/>
<dbReference type="SUPFAM" id="SSF47954">
    <property type="entry name" value="Cyclin-like"/>
    <property type="match status" value="1"/>
</dbReference>
<evidence type="ECO:0000256" key="4">
    <source>
        <dbReference type="ARBA" id="ARBA00023306"/>
    </source>
</evidence>
<keyword evidence="2" id="KW-0498">Mitosis</keyword>
<feature type="non-terminal residue" evidence="7">
    <location>
        <position position="291"/>
    </location>
</feature>
<dbReference type="InterPro" id="IPR036915">
    <property type="entry name" value="Cyclin-like_sf"/>
</dbReference>
<feature type="compositionally biased region" description="Basic and acidic residues" evidence="5">
    <location>
        <begin position="56"/>
        <end position="79"/>
    </location>
</feature>
<gene>
    <name evidence="7" type="ORF">GSLYS_00005743001</name>
</gene>
<dbReference type="InterPro" id="IPR039361">
    <property type="entry name" value="Cyclin"/>
</dbReference>
<reference evidence="7 8" key="1">
    <citation type="submission" date="2024-04" db="EMBL/GenBank/DDBJ databases">
        <authorList>
            <consortium name="Genoscope - CEA"/>
            <person name="William W."/>
        </authorList>
    </citation>
    <scope>NUCLEOTIDE SEQUENCE [LARGE SCALE GENOMIC DNA]</scope>
</reference>
<keyword evidence="1" id="KW-0132">Cell division</keyword>
<dbReference type="Pfam" id="PF00134">
    <property type="entry name" value="Cyclin_N"/>
    <property type="match status" value="1"/>
</dbReference>
<evidence type="ECO:0000256" key="2">
    <source>
        <dbReference type="ARBA" id="ARBA00022776"/>
    </source>
</evidence>
<dbReference type="InterPro" id="IPR006671">
    <property type="entry name" value="Cyclin_N"/>
</dbReference>
<dbReference type="Proteomes" id="UP001497497">
    <property type="component" value="Unassembled WGS sequence"/>
</dbReference>
<dbReference type="AlphaFoldDB" id="A0AAV2HCZ3"/>
<evidence type="ECO:0000259" key="6">
    <source>
        <dbReference type="Pfam" id="PF00134"/>
    </source>
</evidence>
<evidence type="ECO:0000256" key="1">
    <source>
        <dbReference type="ARBA" id="ARBA00022618"/>
    </source>
</evidence>
<feature type="domain" description="Cyclin N-terminal" evidence="6">
    <location>
        <begin position="198"/>
        <end position="291"/>
    </location>
</feature>
<evidence type="ECO:0000256" key="3">
    <source>
        <dbReference type="ARBA" id="ARBA00023127"/>
    </source>
</evidence>
<evidence type="ECO:0000313" key="8">
    <source>
        <dbReference type="Proteomes" id="UP001497497"/>
    </source>
</evidence>
<organism evidence="7 8">
    <name type="scientific">Lymnaea stagnalis</name>
    <name type="common">Great pond snail</name>
    <name type="synonym">Helix stagnalis</name>
    <dbReference type="NCBI Taxonomy" id="6523"/>
    <lineage>
        <taxon>Eukaryota</taxon>
        <taxon>Metazoa</taxon>
        <taxon>Spiralia</taxon>
        <taxon>Lophotrochozoa</taxon>
        <taxon>Mollusca</taxon>
        <taxon>Gastropoda</taxon>
        <taxon>Heterobranchia</taxon>
        <taxon>Euthyneura</taxon>
        <taxon>Panpulmonata</taxon>
        <taxon>Hygrophila</taxon>
        <taxon>Lymnaeoidea</taxon>
        <taxon>Lymnaeidae</taxon>
        <taxon>Lymnaea</taxon>
    </lineage>
</organism>
<dbReference type="PANTHER" id="PTHR10177">
    <property type="entry name" value="CYCLINS"/>
    <property type="match status" value="1"/>
</dbReference>
<dbReference type="GO" id="GO:0051301">
    <property type="term" value="P:cell division"/>
    <property type="evidence" value="ECO:0007669"/>
    <property type="project" value="UniProtKB-KW"/>
</dbReference>
<keyword evidence="4" id="KW-0131">Cell cycle</keyword>
<sequence>MDAGNGVVTRLQNKRARDMASGPNDQGKRSSKDLMSIQDGENVDAGTSVTYSRRSYPLEHESEPWSKHEEKTSKTEKSTKSVKKGTLTDRGQNSGQCPPVVETVQPAKPKIKDTLFTSFKIIVEVPTGYGKYLPLDDDEAHTFPWTNDPDPSTYFLRNPVIMVPEDFLPYDYDYVPRGITDIDANPDSINTSVYSKRIMANLVEDEFSRRILPDFLIFNKYITPRMRSILMDWLLQVAHHEELTDESLQLCVDTVDRYLHIDEIPRSHLQLVGVTALLLAAKYTERFAPEV</sequence>
<keyword evidence="8" id="KW-1185">Reference proteome</keyword>
<keyword evidence="3" id="KW-0195">Cyclin</keyword>
<name>A0AAV2HCZ3_LYMST</name>
<evidence type="ECO:0000256" key="5">
    <source>
        <dbReference type="SAM" id="MobiDB-lite"/>
    </source>
</evidence>
<dbReference type="FunFam" id="1.10.472.10:FF:000001">
    <property type="entry name" value="G2/mitotic-specific cyclin"/>
    <property type="match status" value="1"/>
</dbReference>
<comment type="caution">
    <text evidence="7">The sequence shown here is derived from an EMBL/GenBank/DDBJ whole genome shotgun (WGS) entry which is preliminary data.</text>
</comment>
<dbReference type="Gene3D" id="1.10.472.10">
    <property type="entry name" value="Cyclin-like"/>
    <property type="match status" value="2"/>
</dbReference>
<protein>
    <recommendedName>
        <fullName evidence="6">Cyclin N-terminal domain-containing protein</fullName>
    </recommendedName>
</protein>
<feature type="region of interest" description="Disordered" evidence="5">
    <location>
        <begin position="1"/>
        <end position="101"/>
    </location>
</feature>
<dbReference type="EMBL" id="CAXITT010000094">
    <property type="protein sequence ID" value="CAL1531648.1"/>
    <property type="molecule type" value="Genomic_DNA"/>
</dbReference>
<evidence type="ECO:0000313" key="7">
    <source>
        <dbReference type="EMBL" id="CAL1531648.1"/>
    </source>
</evidence>
<accession>A0AAV2HCZ3</accession>